<dbReference type="EMBL" id="CDSF01000013">
    <property type="protein sequence ID" value="CEO95348.1"/>
    <property type="molecule type" value="Genomic_DNA"/>
</dbReference>
<dbReference type="GO" id="GO:0005829">
    <property type="term" value="C:cytosol"/>
    <property type="evidence" value="ECO:0007669"/>
    <property type="project" value="TreeGrafter"/>
</dbReference>
<protein>
    <submittedName>
        <fullName evidence="2">Uncharacterized protein</fullName>
    </submittedName>
</protein>
<dbReference type="Proteomes" id="UP000290189">
    <property type="component" value="Unassembled WGS sequence"/>
</dbReference>
<dbReference type="PANTHER" id="PTHR24113">
    <property type="entry name" value="RAN GTPASE-ACTIVATING PROTEIN 1"/>
    <property type="match status" value="1"/>
</dbReference>
<dbReference type="GO" id="GO:0048471">
    <property type="term" value="C:perinuclear region of cytoplasm"/>
    <property type="evidence" value="ECO:0007669"/>
    <property type="project" value="TreeGrafter"/>
</dbReference>
<dbReference type="InterPro" id="IPR032675">
    <property type="entry name" value="LRR_dom_sf"/>
</dbReference>
<dbReference type="STRING" id="37360.A0A0G4IJG7"/>
<dbReference type="GO" id="GO:0005096">
    <property type="term" value="F:GTPase activator activity"/>
    <property type="evidence" value="ECO:0007669"/>
    <property type="project" value="InterPro"/>
</dbReference>
<gene>
    <name evidence="2" type="ORF">PBRA_004114</name>
    <name evidence="3" type="ORF">PLBR_LOCUS3418</name>
</gene>
<evidence type="ECO:0000313" key="5">
    <source>
        <dbReference type="Proteomes" id="UP000290189"/>
    </source>
</evidence>
<reference evidence="3 5" key="2">
    <citation type="submission" date="2018-03" db="EMBL/GenBank/DDBJ databases">
        <authorList>
            <person name="Fogelqvist J."/>
        </authorList>
    </citation>
    <scope>NUCLEOTIDE SEQUENCE [LARGE SCALE GENOMIC DNA]</scope>
</reference>
<dbReference type="EMBL" id="OVEO01000005">
    <property type="protein sequence ID" value="SPQ96203.1"/>
    <property type="molecule type" value="Genomic_DNA"/>
</dbReference>
<dbReference type="GO" id="GO:0006913">
    <property type="term" value="P:nucleocytoplasmic transport"/>
    <property type="evidence" value="ECO:0007669"/>
    <property type="project" value="TreeGrafter"/>
</dbReference>
<sequence>METAVDYGGMDLDDDDERIQALLDRIGTLTRVELDDNDLTGDVVQQIAASASTLLTTLSLNGNQLDAESVRYLEPLVPQLTSLSLAQNHIGDLGARLLSSAIGNAGARCKLRRLNVADNEISRQGCVSLAEMLLAPVQAVSDLRLDGNDVGNLAARIIADALSKPTCRLKHLSVQGCDIGVEGATAIGSALKANLSLHSLNFGNNVARPLGASALFEALEKSPVLRVLNLNGNALAGELIGLRQALAGRACRIQELSLDDNGLDLNAVGEIVMALQGNATLRAISLKGNLIPIDGIRSIAAVLQTHPTLTFCDLRCNAVADAGLSDIVVPGKRLLLHASEPVTDDESRLFCGDPRSRPPPLSPMANHPVY</sequence>
<dbReference type="GO" id="GO:0005634">
    <property type="term" value="C:nucleus"/>
    <property type="evidence" value="ECO:0007669"/>
    <property type="project" value="TreeGrafter"/>
</dbReference>
<dbReference type="SUPFAM" id="SSF52047">
    <property type="entry name" value="RNI-like"/>
    <property type="match status" value="1"/>
</dbReference>
<dbReference type="Gene3D" id="3.80.10.10">
    <property type="entry name" value="Ribonuclease Inhibitor"/>
    <property type="match status" value="3"/>
</dbReference>
<dbReference type="AlphaFoldDB" id="A0A0G4IJG7"/>
<accession>A0A0G4IJG7</accession>
<evidence type="ECO:0000313" key="2">
    <source>
        <dbReference type="EMBL" id="CEO95348.1"/>
    </source>
</evidence>
<organism evidence="2 4">
    <name type="scientific">Plasmodiophora brassicae</name>
    <name type="common">Clubroot disease agent</name>
    <dbReference type="NCBI Taxonomy" id="37360"/>
    <lineage>
        <taxon>Eukaryota</taxon>
        <taxon>Sar</taxon>
        <taxon>Rhizaria</taxon>
        <taxon>Endomyxa</taxon>
        <taxon>Phytomyxea</taxon>
        <taxon>Plasmodiophorida</taxon>
        <taxon>Plasmodiophoridae</taxon>
        <taxon>Plasmodiophora</taxon>
    </lineage>
</organism>
<dbReference type="InterPro" id="IPR001611">
    <property type="entry name" value="Leu-rich_rpt"/>
</dbReference>
<proteinExistence type="predicted"/>
<keyword evidence="4" id="KW-1185">Reference proteome</keyword>
<keyword evidence="3" id="KW-0496">Mitochondrion</keyword>
<evidence type="ECO:0000256" key="1">
    <source>
        <dbReference type="SAM" id="MobiDB-lite"/>
    </source>
</evidence>
<evidence type="ECO:0000313" key="3">
    <source>
        <dbReference type="EMBL" id="SPQ96203.1"/>
    </source>
</evidence>
<dbReference type="Pfam" id="PF13516">
    <property type="entry name" value="LRR_6"/>
    <property type="match status" value="4"/>
</dbReference>
<feature type="region of interest" description="Disordered" evidence="1">
    <location>
        <begin position="345"/>
        <end position="370"/>
    </location>
</feature>
<dbReference type="Proteomes" id="UP000039324">
    <property type="component" value="Unassembled WGS sequence"/>
</dbReference>
<reference evidence="2 4" key="1">
    <citation type="submission" date="2015-02" db="EMBL/GenBank/DDBJ databases">
        <authorList>
            <person name="Chooi Y.-H."/>
        </authorList>
    </citation>
    <scope>NUCLEOTIDE SEQUENCE [LARGE SCALE GENOMIC DNA]</scope>
    <source>
        <strain evidence="2">E3</strain>
    </source>
</reference>
<dbReference type="PANTHER" id="PTHR24113:SF15">
    <property type="entry name" value="NACHT DOMAIN-CONTAINING PROTEIN"/>
    <property type="match status" value="1"/>
</dbReference>
<dbReference type="OrthoDB" id="120976at2759"/>
<dbReference type="SMART" id="SM00368">
    <property type="entry name" value="LRR_RI"/>
    <property type="match status" value="9"/>
</dbReference>
<geneLocation type="mitochondrion" evidence="3"/>
<dbReference type="GO" id="GO:0031267">
    <property type="term" value="F:small GTPase binding"/>
    <property type="evidence" value="ECO:0007669"/>
    <property type="project" value="TreeGrafter"/>
</dbReference>
<name>A0A0G4IJG7_PLABS</name>
<dbReference type="InterPro" id="IPR027038">
    <property type="entry name" value="RanGap"/>
</dbReference>
<evidence type="ECO:0000313" key="4">
    <source>
        <dbReference type="Proteomes" id="UP000039324"/>
    </source>
</evidence>